<reference evidence="8" key="2">
    <citation type="submission" date="2025-08" db="UniProtKB">
        <authorList>
            <consortium name="RefSeq"/>
        </authorList>
    </citation>
    <scope>IDENTIFICATION</scope>
    <source>
        <tissue evidence="8">Whole plant</tissue>
    </source>
</reference>
<dbReference type="PROSITE" id="PS00086">
    <property type="entry name" value="CYTOCHROME_P450"/>
    <property type="match status" value="1"/>
</dbReference>
<dbReference type="PRINTS" id="PR00463">
    <property type="entry name" value="EP450I"/>
</dbReference>
<evidence type="ECO:0000256" key="4">
    <source>
        <dbReference type="ARBA" id="ARBA00023004"/>
    </source>
</evidence>
<keyword evidence="6" id="KW-0503">Monooxygenase</keyword>
<dbReference type="GO" id="GO:0004497">
    <property type="term" value="F:monooxygenase activity"/>
    <property type="evidence" value="ECO:0007669"/>
    <property type="project" value="UniProtKB-KW"/>
</dbReference>
<dbReference type="OrthoDB" id="2789670at2759"/>
<dbReference type="PANTHER" id="PTHR47950">
    <property type="entry name" value="CYTOCHROME P450, FAMILY 76, SUBFAMILY C, POLYPEPTIDE 5-RELATED"/>
    <property type="match status" value="1"/>
</dbReference>
<keyword evidence="5 6" id="KW-0349">Heme</keyword>
<dbReference type="PRINTS" id="PR00385">
    <property type="entry name" value="P450"/>
</dbReference>
<dbReference type="GO" id="GO:0020037">
    <property type="term" value="F:heme binding"/>
    <property type="evidence" value="ECO:0007669"/>
    <property type="project" value="InterPro"/>
</dbReference>
<proteinExistence type="inferred from homology"/>
<gene>
    <name evidence="8" type="primary">LOC107466995</name>
</gene>
<evidence type="ECO:0000256" key="5">
    <source>
        <dbReference type="PIRSR" id="PIRSR602401-1"/>
    </source>
</evidence>
<comment type="cofactor">
    <cofactor evidence="5">
        <name>heme</name>
        <dbReference type="ChEBI" id="CHEBI:30413"/>
    </cofactor>
</comment>
<sequence length="500" mass="56134">MDFVSCTMIFVLACVTMHALCLLFTKSTKPNYKLPPGPSRLPIIGSLLDMGEKPHLSLSKLTKIHGPIMSLQLGQKTSVVVSSAEMAKEILLTHDHLLSNRPIPQSVSVLNHEHYSFAFIPISPLWREMRKICNTQLLSHKNLDDSQHVRRKKMQQLLNDVHHSSQIGEAVDIGTLGFKATINLLSNTIFSIDLIDSTDAAGEFKDLVTNITNLVGTPNLADFFPVLKMIDPQGINRRQAKNVTKVLDIFDRLINQRLKLREDGFHSKNDMLDSLLTISKDNKLIDKTLIAHLFHDIFVAGTDTTVSTLEWAMSELVRNPQVMEKAKEELVEIVGNNGSVPVEESDISKLPYLQAVIKETLRLHPPVPFLLPRKAEIDVDIGGYTIPKDAQVMVNVWNIGRDPSLWDNPTLFSPERFIGSDIDVKGTNFELVPFGAGRRICPGLQLANRMLYLMLGSLINSFDWKLQHGMRLEDIDMTEKFGITLQKAQPLKVFPIKISN</sequence>
<feature type="binding site" description="axial binding residue" evidence="5">
    <location>
        <position position="441"/>
    </location>
    <ligand>
        <name>heme</name>
        <dbReference type="ChEBI" id="CHEBI:30413"/>
    </ligand>
    <ligandPart>
        <name>Fe</name>
        <dbReference type="ChEBI" id="CHEBI:18248"/>
    </ligandPart>
</feature>
<dbReference type="RefSeq" id="XP_015941483.1">
    <property type="nucleotide sequence ID" value="XM_016085997.3"/>
</dbReference>
<keyword evidence="7" id="KW-1185">Reference proteome</keyword>
<dbReference type="InterPro" id="IPR001128">
    <property type="entry name" value="Cyt_P450"/>
</dbReference>
<dbReference type="InterPro" id="IPR002401">
    <property type="entry name" value="Cyt_P450_E_grp-I"/>
</dbReference>
<dbReference type="PANTHER" id="PTHR47950:SF12">
    <property type="entry name" value="CYTOCHROME P450 76AD1-LIKE"/>
    <property type="match status" value="1"/>
</dbReference>
<dbReference type="InterPro" id="IPR036396">
    <property type="entry name" value="Cyt_P450_sf"/>
</dbReference>
<dbReference type="Gene3D" id="1.10.630.10">
    <property type="entry name" value="Cytochrome P450"/>
    <property type="match status" value="1"/>
</dbReference>
<name>A0A6P4C6T2_ARADU</name>
<evidence type="ECO:0000313" key="7">
    <source>
        <dbReference type="Proteomes" id="UP000515211"/>
    </source>
</evidence>
<dbReference type="AlphaFoldDB" id="A0A6P4C6T2"/>
<evidence type="ECO:0000256" key="6">
    <source>
        <dbReference type="RuleBase" id="RU000461"/>
    </source>
</evidence>
<accession>A0A6P4C6T2</accession>
<evidence type="ECO:0000256" key="3">
    <source>
        <dbReference type="ARBA" id="ARBA00023002"/>
    </source>
</evidence>
<reference evidence="7" key="1">
    <citation type="journal article" date="2016" name="Nat. Genet.">
        <title>The genome sequences of Arachis duranensis and Arachis ipaensis, the diploid ancestors of cultivated peanut.</title>
        <authorList>
            <person name="Bertioli D.J."/>
            <person name="Cannon S.B."/>
            <person name="Froenicke L."/>
            <person name="Huang G."/>
            <person name="Farmer A.D."/>
            <person name="Cannon E.K."/>
            <person name="Liu X."/>
            <person name="Gao D."/>
            <person name="Clevenger J."/>
            <person name="Dash S."/>
            <person name="Ren L."/>
            <person name="Moretzsohn M.C."/>
            <person name="Shirasawa K."/>
            <person name="Huang W."/>
            <person name="Vidigal B."/>
            <person name="Abernathy B."/>
            <person name="Chu Y."/>
            <person name="Niederhuth C.E."/>
            <person name="Umale P."/>
            <person name="Araujo A.C."/>
            <person name="Kozik A."/>
            <person name="Kim K.D."/>
            <person name="Burow M.D."/>
            <person name="Varshney R.K."/>
            <person name="Wang X."/>
            <person name="Zhang X."/>
            <person name="Barkley N."/>
            <person name="Guimaraes P.M."/>
            <person name="Isobe S."/>
            <person name="Guo B."/>
            <person name="Liao B."/>
            <person name="Stalker H.T."/>
            <person name="Schmitz R.J."/>
            <person name="Scheffler B.E."/>
            <person name="Leal-Bertioli S.C."/>
            <person name="Xun X."/>
            <person name="Jackson S.A."/>
            <person name="Michelmore R."/>
            <person name="Ozias-Akins P."/>
        </authorList>
    </citation>
    <scope>NUCLEOTIDE SEQUENCE [LARGE SCALE GENOMIC DNA]</scope>
    <source>
        <strain evidence="7">cv. V14167</strain>
    </source>
</reference>
<dbReference type="Proteomes" id="UP000515211">
    <property type="component" value="Chromosome 9"/>
</dbReference>
<evidence type="ECO:0000313" key="8">
    <source>
        <dbReference type="RefSeq" id="XP_015941483.1"/>
    </source>
</evidence>
<dbReference type="KEGG" id="adu:107466995"/>
<evidence type="ECO:0000256" key="1">
    <source>
        <dbReference type="ARBA" id="ARBA00010617"/>
    </source>
</evidence>
<protein>
    <submittedName>
        <fullName evidence="8">Geraniol 8-hydroxylase-like</fullName>
    </submittedName>
</protein>
<dbReference type="GO" id="GO:0005506">
    <property type="term" value="F:iron ion binding"/>
    <property type="evidence" value="ECO:0007669"/>
    <property type="project" value="InterPro"/>
</dbReference>
<keyword evidence="4 5" id="KW-0408">Iron</keyword>
<keyword evidence="2 5" id="KW-0479">Metal-binding</keyword>
<dbReference type="SUPFAM" id="SSF48264">
    <property type="entry name" value="Cytochrome P450"/>
    <property type="match status" value="1"/>
</dbReference>
<evidence type="ECO:0000256" key="2">
    <source>
        <dbReference type="ARBA" id="ARBA00022723"/>
    </source>
</evidence>
<dbReference type="GO" id="GO:0016705">
    <property type="term" value="F:oxidoreductase activity, acting on paired donors, with incorporation or reduction of molecular oxygen"/>
    <property type="evidence" value="ECO:0007669"/>
    <property type="project" value="InterPro"/>
</dbReference>
<dbReference type="CDD" id="cd11073">
    <property type="entry name" value="CYP76-like"/>
    <property type="match status" value="1"/>
</dbReference>
<organism evidence="7 8">
    <name type="scientific">Arachis duranensis</name>
    <name type="common">Wild peanut</name>
    <dbReference type="NCBI Taxonomy" id="130453"/>
    <lineage>
        <taxon>Eukaryota</taxon>
        <taxon>Viridiplantae</taxon>
        <taxon>Streptophyta</taxon>
        <taxon>Embryophyta</taxon>
        <taxon>Tracheophyta</taxon>
        <taxon>Spermatophyta</taxon>
        <taxon>Magnoliopsida</taxon>
        <taxon>eudicotyledons</taxon>
        <taxon>Gunneridae</taxon>
        <taxon>Pentapetalae</taxon>
        <taxon>rosids</taxon>
        <taxon>fabids</taxon>
        <taxon>Fabales</taxon>
        <taxon>Fabaceae</taxon>
        <taxon>Papilionoideae</taxon>
        <taxon>50 kb inversion clade</taxon>
        <taxon>dalbergioids sensu lato</taxon>
        <taxon>Dalbergieae</taxon>
        <taxon>Pterocarpus clade</taxon>
        <taxon>Arachis</taxon>
    </lineage>
</organism>
<dbReference type="FunFam" id="1.10.630.10:FF:000007">
    <property type="entry name" value="Cytochrome P450 76C4"/>
    <property type="match status" value="1"/>
</dbReference>
<dbReference type="InterPro" id="IPR017972">
    <property type="entry name" value="Cyt_P450_CS"/>
</dbReference>
<dbReference type="Pfam" id="PF00067">
    <property type="entry name" value="p450"/>
    <property type="match status" value="1"/>
</dbReference>
<comment type="similarity">
    <text evidence="1 6">Belongs to the cytochrome P450 family.</text>
</comment>
<keyword evidence="3 6" id="KW-0560">Oxidoreductase</keyword>
<dbReference type="GeneID" id="107466995"/>